<keyword evidence="7" id="KW-1185">Reference proteome</keyword>
<dbReference type="Proteomes" id="UP000005019">
    <property type="component" value="Unassembled WGS sequence"/>
</dbReference>
<dbReference type="InterPro" id="IPR011251">
    <property type="entry name" value="Luciferase-like_dom"/>
</dbReference>
<dbReference type="PANTHER" id="PTHR42847:SF4">
    <property type="entry name" value="ALKANESULFONATE MONOOXYGENASE-RELATED"/>
    <property type="match status" value="1"/>
</dbReference>
<reference evidence="6 7" key="1">
    <citation type="journal article" date="2011" name="J. Bacteriol.">
        <title>Genome sequence of Methyloversatilis universalis FAM5T, a methylotrophic representative of the order Rhodocyclales.</title>
        <authorList>
            <person name="Kittichotirat W."/>
            <person name="Good N.M."/>
            <person name="Hall R."/>
            <person name="Bringel F."/>
            <person name="Lajus A."/>
            <person name="Medigue C."/>
            <person name="Smalley N.E."/>
            <person name="Beck D."/>
            <person name="Bumgarner R."/>
            <person name="Vuilleumier S."/>
            <person name="Kalyuzhnaya M.G."/>
        </authorList>
    </citation>
    <scope>NUCLEOTIDE SEQUENCE [LARGE SCALE GENOMIC DNA]</scope>
    <source>
        <strain evidence="7">ATCC BAA-1314 / JCM 13912 / FAM5</strain>
    </source>
</reference>
<dbReference type="Pfam" id="PF00296">
    <property type="entry name" value="Bac_luciferase"/>
    <property type="match status" value="1"/>
</dbReference>
<dbReference type="PANTHER" id="PTHR42847">
    <property type="entry name" value="ALKANESULFONATE MONOOXYGENASE"/>
    <property type="match status" value="1"/>
</dbReference>
<evidence type="ECO:0000256" key="1">
    <source>
        <dbReference type="ARBA" id="ARBA00022630"/>
    </source>
</evidence>
<dbReference type="InterPro" id="IPR050172">
    <property type="entry name" value="SsuD_RutA_monooxygenase"/>
</dbReference>
<sequence>MSTSESGTVAHDAGEVEFVGGLFPRNQLAGPGGGQQTGFDLAWLRDLARAHEHAGFDRVLIANGIDAQWIAAYAASQTERLGFMIAHRPALQAPTQAARSFATLDHVTGGRIRLHAITGITAEPQYGDYLVDKDARYARTGEYLDIVRRTWTSDQPFDYEGKYFTIKGGFSPVKPLQAPHIPISFGGSSDAAYHIAVRHADLYAFWGEPLVDAKEQVAKLHAAAAAAGVASPRISLSVRLIVGPTEEIAWQRAHDIVGALKKNYQAVPGRVQGTGTQRLLAAAERGERHDRALWMPTASAVGGTHDSTALVGTPDTVVQALLDYHDIGVTTFLNRGYDPLHDTLDYGRWIIPVVREEARRRAQQKAEQARRSAA</sequence>
<gene>
    <name evidence="6" type="ORF">METUNv1_00962</name>
</gene>
<dbReference type="OrthoDB" id="9814695at2"/>
<dbReference type="CDD" id="cd01094">
    <property type="entry name" value="Alkanesulfonate_monoxygenase"/>
    <property type="match status" value="1"/>
</dbReference>
<keyword evidence="3" id="KW-0560">Oxidoreductase</keyword>
<evidence type="ECO:0000259" key="5">
    <source>
        <dbReference type="Pfam" id="PF00296"/>
    </source>
</evidence>
<dbReference type="Gene3D" id="3.20.20.30">
    <property type="entry name" value="Luciferase-like domain"/>
    <property type="match status" value="1"/>
</dbReference>
<organism evidence="6 7">
    <name type="scientific">Methyloversatilis universalis (strain ATCC BAA-1314 / DSM 25237 / JCM 13912 / CCUG 52030 / FAM5)</name>
    <dbReference type="NCBI Taxonomy" id="1000565"/>
    <lineage>
        <taxon>Bacteria</taxon>
        <taxon>Pseudomonadati</taxon>
        <taxon>Pseudomonadota</taxon>
        <taxon>Betaproteobacteria</taxon>
        <taxon>Nitrosomonadales</taxon>
        <taxon>Sterolibacteriaceae</taxon>
        <taxon>Methyloversatilis</taxon>
    </lineage>
</organism>
<dbReference type="GO" id="GO:0004497">
    <property type="term" value="F:monooxygenase activity"/>
    <property type="evidence" value="ECO:0007669"/>
    <property type="project" value="UniProtKB-KW"/>
</dbReference>
<dbReference type="RefSeq" id="WP_008059368.1">
    <property type="nucleotide sequence ID" value="NZ_AFHG01000031.1"/>
</dbReference>
<protein>
    <submittedName>
        <fullName evidence="6">Sulfonate monooxygenase</fullName>
    </submittedName>
</protein>
<evidence type="ECO:0000313" key="7">
    <source>
        <dbReference type="Proteomes" id="UP000005019"/>
    </source>
</evidence>
<proteinExistence type="predicted"/>
<dbReference type="GO" id="GO:0016705">
    <property type="term" value="F:oxidoreductase activity, acting on paired donors, with incorporation or reduction of molecular oxygen"/>
    <property type="evidence" value="ECO:0007669"/>
    <property type="project" value="InterPro"/>
</dbReference>
<dbReference type="EMBL" id="AFHG01000031">
    <property type="protein sequence ID" value="EGK72723.1"/>
    <property type="molecule type" value="Genomic_DNA"/>
</dbReference>
<dbReference type="SUPFAM" id="SSF51679">
    <property type="entry name" value="Bacterial luciferase-like"/>
    <property type="match status" value="1"/>
</dbReference>
<dbReference type="STRING" id="1000565.METUNv1_00962"/>
<name>F5R9P1_METUF</name>
<dbReference type="AlphaFoldDB" id="F5R9P1"/>
<evidence type="ECO:0000256" key="4">
    <source>
        <dbReference type="ARBA" id="ARBA00023033"/>
    </source>
</evidence>
<dbReference type="eggNOG" id="COG2141">
    <property type="taxonomic scope" value="Bacteria"/>
</dbReference>
<keyword evidence="4 6" id="KW-0503">Monooxygenase</keyword>
<keyword evidence="1" id="KW-0285">Flavoprotein</keyword>
<comment type="caution">
    <text evidence="6">The sequence shown here is derived from an EMBL/GenBank/DDBJ whole genome shotgun (WGS) entry which is preliminary data.</text>
</comment>
<accession>F5R9P1</accession>
<dbReference type="InterPro" id="IPR036661">
    <property type="entry name" value="Luciferase-like_sf"/>
</dbReference>
<evidence type="ECO:0000256" key="3">
    <source>
        <dbReference type="ARBA" id="ARBA00023002"/>
    </source>
</evidence>
<keyword evidence="2" id="KW-0288">FMN</keyword>
<evidence type="ECO:0000313" key="6">
    <source>
        <dbReference type="EMBL" id="EGK72723.1"/>
    </source>
</evidence>
<evidence type="ECO:0000256" key="2">
    <source>
        <dbReference type="ARBA" id="ARBA00022643"/>
    </source>
</evidence>
<feature type="domain" description="Luciferase-like" evidence="5">
    <location>
        <begin position="33"/>
        <end position="330"/>
    </location>
</feature>